<evidence type="ECO:0000256" key="1">
    <source>
        <dbReference type="ARBA" id="ARBA00022737"/>
    </source>
</evidence>
<evidence type="ECO:0000259" key="3">
    <source>
        <dbReference type="Pfam" id="PF24883"/>
    </source>
</evidence>
<organism evidence="4 5">
    <name type="scientific">Ceratobasidium theobromae</name>
    <dbReference type="NCBI Taxonomy" id="1582974"/>
    <lineage>
        <taxon>Eukaryota</taxon>
        <taxon>Fungi</taxon>
        <taxon>Dikarya</taxon>
        <taxon>Basidiomycota</taxon>
        <taxon>Agaricomycotina</taxon>
        <taxon>Agaricomycetes</taxon>
        <taxon>Cantharellales</taxon>
        <taxon>Ceratobasidiaceae</taxon>
        <taxon>Ceratobasidium</taxon>
    </lineage>
</organism>
<dbReference type="AlphaFoldDB" id="A0A5N5Q849"/>
<keyword evidence="5" id="KW-1185">Reference proteome</keyword>
<sequence>MNSPPASPSPRRGVRNYFREKYHKFVHSHSRSPSQLESEDPNVSNLSPRPTISPPPNQRSSSRSGNFLAPTSISQLRHSRSDSHVPSSSSPTTRSQEKARGAIWTGLQITLEGLRKAAGIFPPLESAVGSLISVLDLLEAASEDRPEYEAIASELKTMGESLTRHITGSNSARMSDCIANVALGIEQQVKMIGKKRDRGVGSRLMGAMTDGDDVVTHYRKVESLFRQLQTDANLSTWSIANEHLANTRLEGLMPAKMADYDSKLSTEISRRACTEGTRTAVLAEMKEWSLNPDAPDLYLMSGMAGTGKTTIACSFSNQLEEQKQLAASFFCTRTSPECRDASKIIPTIVYQLARYSIPFQSALCEVLGRNPDIGSKNIVKQFERLLKEPLLKTNAMIGAA</sequence>
<feature type="compositionally biased region" description="Polar residues" evidence="2">
    <location>
        <begin position="31"/>
        <end position="50"/>
    </location>
</feature>
<dbReference type="EMBL" id="SSOP01000972">
    <property type="protein sequence ID" value="KAB5587568.1"/>
    <property type="molecule type" value="Genomic_DNA"/>
</dbReference>
<evidence type="ECO:0000313" key="4">
    <source>
        <dbReference type="EMBL" id="KAB5587568.1"/>
    </source>
</evidence>
<dbReference type="InterPro" id="IPR056884">
    <property type="entry name" value="NPHP3-like_N"/>
</dbReference>
<feature type="domain" description="Nephrocystin 3-like N-terminal" evidence="3">
    <location>
        <begin position="283"/>
        <end position="392"/>
    </location>
</feature>
<evidence type="ECO:0000256" key="2">
    <source>
        <dbReference type="SAM" id="MobiDB-lite"/>
    </source>
</evidence>
<dbReference type="SUPFAM" id="SSF52540">
    <property type="entry name" value="P-loop containing nucleoside triphosphate hydrolases"/>
    <property type="match status" value="1"/>
</dbReference>
<dbReference type="Pfam" id="PF24883">
    <property type="entry name" value="NPHP3_N"/>
    <property type="match status" value="1"/>
</dbReference>
<dbReference type="Gene3D" id="3.40.50.300">
    <property type="entry name" value="P-loop containing nucleotide triphosphate hydrolases"/>
    <property type="match status" value="1"/>
</dbReference>
<dbReference type="InterPro" id="IPR027417">
    <property type="entry name" value="P-loop_NTPase"/>
</dbReference>
<keyword evidence="1" id="KW-0677">Repeat</keyword>
<name>A0A5N5Q849_9AGAM</name>
<comment type="caution">
    <text evidence="4">The sequence shown here is derived from an EMBL/GenBank/DDBJ whole genome shotgun (WGS) entry which is preliminary data.</text>
</comment>
<accession>A0A5N5Q849</accession>
<evidence type="ECO:0000313" key="5">
    <source>
        <dbReference type="Proteomes" id="UP000383932"/>
    </source>
</evidence>
<feature type="compositionally biased region" description="Low complexity" evidence="2">
    <location>
        <begin position="84"/>
        <end position="94"/>
    </location>
</feature>
<feature type="compositionally biased region" description="Basic residues" evidence="2">
    <location>
        <begin position="21"/>
        <end position="30"/>
    </location>
</feature>
<proteinExistence type="predicted"/>
<reference evidence="4 5" key="1">
    <citation type="journal article" date="2019" name="Fungal Biol. Biotechnol.">
        <title>Draft genome sequence of fastidious pathogen Ceratobasidium theobromae, which causes vascular-streak dieback in Theobroma cacao.</title>
        <authorList>
            <person name="Ali S.S."/>
            <person name="Asman A."/>
            <person name="Shao J."/>
            <person name="Firmansyah A.P."/>
            <person name="Susilo A.W."/>
            <person name="Rosmana A."/>
            <person name="McMahon P."/>
            <person name="Junaid M."/>
            <person name="Guest D."/>
            <person name="Kheng T.Y."/>
            <person name="Meinhardt L.W."/>
            <person name="Bailey B.A."/>
        </authorList>
    </citation>
    <scope>NUCLEOTIDE SEQUENCE [LARGE SCALE GENOMIC DNA]</scope>
    <source>
        <strain evidence="4 5">CT2</strain>
    </source>
</reference>
<dbReference type="OrthoDB" id="3269932at2759"/>
<protein>
    <submittedName>
        <fullName evidence="4">NACHT domain containing protein</fullName>
    </submittedName>
</protein>
<feature type="region of interest" description="Disordered" evidence="2">
    <location>
        <begin position="1"/>
        <end position="100"/>
    </location>
</feature>
<gene>
    <name evidence="4" type="ORF">CTheo_8993</name>
</gene>
<dbReference type="Proteomes" id="UP000383932">
    <property type="component" value="Unassembled WGS sequence"/>
</dbReference>